<evidence type="ECO:0000256" key="1">
    <source>
        <dbReference type="SAM" id="MobiDB-lite"/>
    </source>
</evidence>
<sequence length="239" mass="27055">MPIVELPGLARRLRVAIEARNCSTGDKKNNTAEMARSSAEFPNLSACLLREPKPNPTSVPDSQAHGPGPGETRISAATICSPTAHRMPEADHISLIRFGVMMRLRLGSRLQIRIRVRILASCQERSGEVRRCQDRRRLEAAAWGEIRGELALAITTGVWQRKHFFVGRSDCSAIRPPARPHPRSVFPINIHPRRHRCRHRRPHLREAQFDATRATRATRALIKRSCRRAFGNWNRIAPI</sequence>
<evidence type="ECO:0000313" key="3">
    <source>
        <dbReference type="Proteomes" id="UP001221757"/>
    </source>
</evidence>
<feature type="region of interest" description="Disordered" evidence="1">
    <location>
        <begin position="49"/>
        <end position="73"/>
    </location>
</feature>
<gene>
    <name evidence="2" type="ORF">B0H17DRAFT_1032175</name>
</gene>
<name>A0AAD7MAT5_MYCRO</name>
<reference evidence="2" key="1">
    <citation type="submission" date="2023-03" db="EMBL/GenBank/DDBJ databases">
        <title>Massive genome expansion in bonnet fungi (Mycena s.s.) driven by repeated elements and novel gene families across ecological guilds.</title>
        <authorList>
            <consortium name="Lawrence Berkeley National Laboratory"/>
            <person name="Harder C.B."/>
            <person name="Miyauchi S."/>
            <person name="Viragh M."/>
            <person name="Kuo A."/>
            <person name="Thoen E."/>
            <person name="Andreopoulos B."/>
            <person name="Lu D."/>
            <person name="Skrede I."/>
            <person name="Drula E."/>
            <person name="Henrissat B."/>
            <person name="Morin E."/>
            <person name="Kohler A."/>
            <person name="Barry K."/>
            <person name="LaButti K."/>
            <person name="Morin E."/>
            <person name="Salamov A."/>
            <person name="Lipzen A."/>
            <person name="Mereny Z."/>
            <person name="Hegedus B."/>
            <person name="Baldrian P."/>
            <person name="Stursova M."/>
            <person name="Weitz H."/>
            <person name="Taylor A."/>
            <person name="Grigoriev I.V."/>
            <person name="Nagy L.G."/>
            <person name="Martin F."/>
            <person name="Kauserud H."/>
        </authorList>
    </citation>
    <scope>NUCLEOTIDE SEQUENCE</scope>
    <source>
        <strain evidence="2">CBHHK067</strain>
    </source>
</reference>
<comment type="caution">
    <text evidence="2">The sequence shown here is derived from an EMBL/GenBank/DDBJ whole genome shotgun (WGS) entry which is preliminary data.</text>
</comment>
<dbReference type="AlphaFoldDB" id="A0AAD7MAT5"/>
<dbReference type="EMBL" id="JARKIE010000004">
    <property type="protein sequence ID" value="KAJ7708307.1"/>
    <property type="molecule type" value="Genomic_DNA"/>
</dbReference>
<protein>
    <submittedName>
        <fullName evidence="2">Uncharacterized protein</fullName>
    </submittedName>
</protein>
<evidence type="ECO:0000313" key="2">
    <source>
        <dbReference type="EMBL" id="KAJ7708307.1"/>
    </source>
</evidence>
<keyword evidence="3" id="KW-1185">Reference proteome</keyword>
<dbReference type="Proteomes" id="UP001221757">
    <property type="component" value="Unassembled WGS sequence"/>
</dbReference>
<accession>A0AAD7MAT5</accession>
<organism evidence="2 3">
    <name type="scientific">Mycena rosella</name>
    <name type="common">Pink bonnet</name>
    <name type="synonym">Agaricus rosellus</name>
    <dbReference type="NCBI Taxonomy" id="1033263"/>
    <lineage>
        <taxon>Eukaryota</taxon>
        <taxon>Fungi</taxon>
        <taxon>Dikarya</taxon>
        <taxon>Basidiomycota</taxon>
        <taxon>Agaricomycotina</taxon>
        <taxon>Agaricomycetes</taxon>
        <taxon>Agaricomycetidae</taxon>
        <taxon>Agaricales</taxon>
        <taxon>Marasmiineae</taxon>
        <taxon>Mycenaceae</taxon>
        <taxon>Mycena</taxon>
    </lineage>
</organism>
<proteinExistence type="predicted"/>